<reference evidence="3 4" key="1">
    <citation type="submission" date="2016-03" db="EMBL/GenBank/DDBJ databases">
        <authorList>
            <person name="Ploux O."/>
        </authorList>
    </citation>
    <scope>NUCLEOTIDE SEQUENCE [LARGE SCALE GENOMIC DNA]</scope>
    <source>
        <strain evidence="3 4">R0</strain>
    </source>
</reference>
<keyword evidence="2" id="KW-0732">Signal</keyword>
<feature type="region of interest" description="Disordered" evidence="1">
    <location>
        <begin position="356"/>
        <end position="381"/>
    </location>
</feature>
<dbReference type="OrthoDB" id="9807541at2"/>
<feature type="compositionally biased region" description="Basic and acidic residues" evidence="1">
    <location>
        <begin position="357"/>
        <end position="372"/>
    </location>
</feature>
<dbReference type="InterPro" id="IPR029058">
    <property type="entry name" value="AB_hydrolase_fold"/>
</dbReference>
<evidence type="ECO:0008006" key="5">
    <source>
        <dbReference type="Google" id="ProtNLM"/>
    </source>
</evidence>
<dbReference type="RefSeq" id="WP_061835201.1">
    <property type="nucleotide sequence ID" value="NZ_LUKE01000002.1"/>
</dbReference>
<organism evidence="3 4">
    <name type="scientific">Bdellovibrio bacteriovorus</name>
    <dbReference type="NCBI Taxonomy" id="959"/>
    <lineage>
        <taxon>Bacteria</taxon>
        <taxon>Pseudomonadati</taxon>
        <taxon>Bdellovibrionota</taxon>
        <taxon>Bdellovibrionia</taxon>
        <taxon>Bdellovibrionales</taxon>
        <taxon>Pseudobdellovibrionaceae</taxon>
        <taxon>Bdellovibrio</taxon>
    </lineage>
</organism>
<feature type="signal peptide" evidence="2">
    <location>
        <begin position="1"/>
        <end position="26"/>
    </location>
</feature>
<dbReference type="Gene3D" id="3.40.50.1820">
    <property type="entry name" value="alpha/beta hydrolase"/>
    <property type="match status" value="1"/>
</dbReference>
<dbReference type="SUPFAM" id="SSF53474">
    <property type="entry name" value="alpha/beta-Hydrolases"/>
    <property type="match status" value="1"/>
</dbReference>
<evidence type="ECO:0000256" key="1">
    <source>
        <dbReference type="SAM" id="MobiDB-lite"/>
    </source>
</evidence>
<gene>
    <name evidence="3" type="ORF">AZI86_10795</name>
</gene>
<evidence type="ECO:0000313" key="3">
    <source>
        <dbReference type="EMBL" id="KYG64690.1"/>
    </source>
</evidence>
<feature type="chain" id="PRO_5007572824" description="Alpha/beta hydrolase" evidence="2">
    <location>
        <begin position="27"/>
        <end position="381"/>
    </location>
</feature>
<proteinExistence type="predicted"/>
<dbReference type="Proteomes" id="UP000075320">
    <property type="component" value="Unassembled WGS sequence"/>
</dbReference>
<dbReference type="AlphaFoldDB" id="A0A150WL34"/>
<dbReference type="EMBL" id="LUKE01000002">
    <property type="protein sequence ID" value="KYG64690.1"/>
    <property type="molecule type" value="Genomic_DNA"/>
</dbReference>
<keyword evidence="4" id="KW-1185">Reference proteome</keyword>
<accession>A0A150WL34</accession>
<sequence length="381" mass="42217">MPKRKSNKNILIVLSSFLFFPLILQAAETVPLKASSKDELFAEEKPHVMCNYPLRTSNCADLCKSMKMPYDEMKHVNGRDIVPKRGLAKPERFDLNGLQQRKISIGLEAPYNVTEIKKASAGAIFSADTEEQVREIYKDVKAPVVSVNEDLAQPDESTKALSTYEVGDVAAKSCKWATIWVHGATPWRGGLGMNDTIFGGAFNRMKHLAQDNEGLYYSPTIQNFGDTKGLAALIRHIRQKSCPNGKIILNCGSAGVSTCWQVANEEKITKELSGMVLIGGGAPYDFQNSNVSKEKIPVLLAQGEKDYPDEVLELAEKVHKADPSYPFRTVVFKNGGHMTPLRMLDWRTTMNCMLSQTEEKTSTSARTTEKQPRLTPAKGAK</sequence>
<name>A0A150WL34_BDEBC</name>
<comment type="caution">
    <text evidence="3">The sequence shown here is derived from an EMBL/GenBank/DDBJ whole genome shotgun (WGS) entry which is preliminary data.</text>
</comment>
<evidence type="ECO:0000256" key="2">
    <source>
        <dbReference type="SAM" id="SignalP"/>
    </source>
</evidence>
<protein>
    <recommendedName>
        <fullName evidence="5">Alpha/beta hydrolase</fullName>
    </recommendedName>
</protein>
<evidence type="ECO:0000313" key="4">
    <source>
        <dbReference type="Proteomes" id="UP000075320"/>
    </source>
</evidence>